<evidence type="ECO:0000313" key="1">
    <source>
        <dbReference type="EMBL" id="CAG8078881.1"/>
    </source>
</evidence>
<keyword evidence="2" id="KW-1185">Reference proteome</keyword>
<dbReference type="EMBL" id="CAJVOS010000020">
    <property type="protein sequence ID" value="CAG8078881.1"/>
    <property type="molecule type" value="Genomic_DNA"/>
</dbReference>
<evidence type="ECO:0008006" key="3">
    <source>
        <dbReference type="Google" id="ProtNLM"/>
    </source>
</evidence>
<proteinExistence type="predicted"/>
<dbReference type="InterPro" id="IPR023393">
    <property type="entry name" value="START-like_dom_sf"/>
</dbReference>
<dbReference type="Pfam" id="PF08982">
    <property type="entry name" value="AtaL"/>
    <property type="match status" value="1"/>
</dbReference>
<dbReference type="CDD" id="cd08863">
    <property type="entry name" value="SRPBCC_DUF1857"/>
    <property type="match status" value="1"/>
</dbReference>
<dbReference type="AlphaFoldDB" id="A0A9W4HLG1"/>
<gene>
    <name evidence="1" type="ORF">POLS_LOCUS4056</name>
</gene>
<comment type="caution">
    <text evidence="1">The sequence shown here is derived from an EMBL/GenBank/DDBJ whole genome shotgun (WGS) entry which is preliminary data.</text>
</comment>
<dbReference type="InterPro" id="IPR015075">
    <property type="entry name" value="AtaL"/>
</dbReference>
<dbReference type="SUPFAM" id="SSF55961">
    <property type="entry name" value="Bet v1-like"/>
    <property type="match status" value="1"/>
</dbReference>
<name>A0A9W4HLG1_PENOL</name>
<dbReference type="OrthoDB" id="2320332at2759"/>
<sequence length="160" mass="17776">MPTNNIAFTAPVNPPGTGLRLHSDQIWTGLRLKIRSAETFVPNAISSTTVISESIDPTTGNEVTVREVVFVESERKAQETVTAFAPSRVVYKQQDGSTISNVISEDMHGELYVTYTFEWRHPDVTDEELPALLNKEKKMSRMAVDGTIAVLRRLVDTGKI</sequence>
<reference evidence="1" key="1">
    <citation type="submission" date="2021-07" db="EMBL/GenBank/DDBJ databases">
        <authorList>
            <person name="Branca A.L. A."/>
        </authorList>
    </citation>
    <scope>NUCLEOTIDE SEQUENCE</scope>
</reference>
<dbReference type="Gene3D" id="3.30.530.20">
    <property type="match status" value="1"/>
</dbReference>
<accession>A0A9W4HLG1</accession>
<dbReference type="Proteomes" id="UP001153618">
    <property type="component" value="Unassembled WGS sequence"/>
</dbReference>
<evidence type="ECO:0000313" key="2">
    <source>
        <dbReference type="Proteomes" id="UP001153618"/>
    </source>
</evidence>
<organism evidence="1 2">
    <name type="scientific">Penicillium olsonii</name>
    <dbReference type="NCBI Taxonomy" id="99116"/>
    <lineage>
        <taxon>Eukaryota</taxon>
        <taxon>Fungi</taxon>
        <taxon>Dikarya</taxon>
        <taxon>Ascomycota</taxon>
        <taxon>Pezizomycotina</taxon>
        <taxon>Eurotiomycetes</taxon>
        <taxon>Eurotiomycetidae</taxon>
        <taxon>Eurotiales</taxon>
        <taxon>Aspergillaceae</taxon>
        <taxon>Penicillium</taxon>
    </lineage>
</organism>
<protein>
    <recommendedName>
        <fullName evidence="3">DUF1857-domain-containing protein</fullName>
    </recommendedName>
</protein>